<dbReference type="Proteomes" id="UP000314294">
    <property type="component" value="Unassembled WGS sequence"/>
</dbReference>
<proteinExistence type="predicted"/>
<comment type="caution">
    <text evidence="1">The sequence shown here is derived from an EMBL/GenBank/DDBJ whole genome shotgun (WGS) entry which is preliminary data.</text>
</comment>
<keyword evidence="2" id="KW-1185">Reference proteome</keyword>
<name>A0A4Z2HBU6_9TELE</name>
<reference evidence="1 2" key="1">
    <citation type="submission" date="2019-03" db="EMBL/GenBank/DDBJ databases">
        <title>First draft genome of Liparis tanakae, snailfish: a comprehensive survey of snailfish specific genes.</title>
        <authorList>
            <person name="Kim W."/>
            <person name="Song I."/>
            <person name="Jeong J.-H."/>
            <person name="Kim D."/>
            <person name="Kim S."/>
            <person name="Ryu S."/>
            <person name="Song J.Y."/>
            <person name="Lee S.K."/>
        </authorList>
    </citation>
    <scope>NUCLEOTIDE SEQUENCE [LARGE SCALE GENOMIC DNA]</scope>
    <source>
        <tissue evidence="1">Muscle</tissue>
    </source>
</reference>
<protein>
    <submittedName>
        <fullName evidence="1">Uncharacterized protein</fullName>
    </submittedName>
</protein>
<dbReference type="EMBL" id="SRLO01000286">
    <property type="protein sequence ID" value="TNN62745.1"/>
    <property type="molecule type" value="Genomic_DNA"/>
</dbReference>
<evidence type="ECO:0000313" key="1">
    <source>
        <dbReference type="EMBL" id="TNN62745.1"/>
    </source>
</evidence>
<sequence>MRSFCQQIYSERSEDEGLGVLELAGLQRRYDAKHENKASLRNSCAIDSTLSGLSRSSWSSDWLRSWSFSI</sequence>
<organism evidence="1 2">
    <name type="scientific">Liparis tanakae</name>
    <name type="common">Tanaka's snailfish</name>
    <dbReference type="NCBI Taxonomy" id="230148"/>
    <lineage>
        <taxon>Eukaryota</taxon>
        <taxon>Metazoa</taxon>
        <taxon>Chordata</taxon>
        <taxon>Craniata</taxon>
        <taxon>Vertebrata</taxon>
        <taxon>Euteleostomi</taxon>
        <taxon>Actinopterygii</taxon>
        <taxon>Neopterygii</taxon>
        <taxon>Teleostei</taxon>
        <taxon>Neoteleostei</taxon>
        <taxon>Acanthomorphata</taxon>
        <taxon>Eupercaria</taxon>
        <taxon>Perciformes</taxon>
        <taxon>Cottioidei</taxon>
        <taxon>Cottales</taxon>
        <taxon>Liparidae</taxon>
        <taxon>Liparis</taxon>
    </lineage>
</organism>
<accession>A0A4Z2HBU6</accession>
<gene>
    <name evidence="1" type="ORF">EYF80_026971</name>
</gene>
<dbReference type="AlphaFoldDB" id="A0A4Z2HBU6"/>
<evidence type="ECO:0000313" key="2">
    <source>
        <dbReference type="Proteomes" id="UP000314294"/>
    </source>
</evidence>